<keyword evidence="3" id="KW-0131">Cell cycle</keyword>
<dbReference type="Pfam" id="PF00134">
    <property type="entry name" value="Cyclin_N"/>
    <property type="match status" value="1"/>
</dbReference>
<dbReference type="GO" id="GO:0016538">
    <property type="term" value="F:cyclin-dependent protein serine/threonine kinase regulator activity"/>
    <property type="evidence" value="ECO:0007669"/>
    <property type="project" value="InterPro"/>
</dbReference>
<evidence type="ECO:0000313" key="7">
    <source>
        <dbReference type="EMBL" id="CAG9336289.1"/>
    </source>
</evidence>
<dbReference type="PANTHER" id="PTHR10177">
    <property type="entry name" value="CYCLINS"/>
    <property type="match status" value="1"/>
</dbReference>
<dbReference type="InterPro" id="IPR046965">
    <property type="entry name" value="Cyclin_A/B-like"/>
</dbReference>
<feature type="domain" description="Cyclin-like" evidence="5">
    <location>
        <begin position="191"/>
        <end position="270"/>
    </location>
</feature>
<comment type="similarity">
    <text evidence="4">Belongs to the cyclin family.</text>
</comment>
<evidence type="ECO:0000313" key="8">
    <source>
        <dbReference type="Proteomes" id="UP001162131"/>
    </source>
</evidence>
<dbReference type="AlphaFoldDB" id="A0AAU9KEW3"/>
<evidence type="ECO:0008006" key="9">
    <source>
        <dbReference type="Google" id="ProtNLM"/>
    </source>
</evidence>
<sequence>MSLTDTSKENLQLDPKNTKVFSSRNALKSLNISSLLNTSPSSKEANPTNPQLLIDYAPEIFKNLHEQEPTGQVSQEYMKLQPEINQKLRAVLIDWIVSAHKRFKLLPETLFLSVTIIDKYLEKRAVTRQQLQLVGVTSLYLSSKYEEIYPPELKDFVQITDRAYTREQVVKMEKEILNTLNFNITLPTSWRFFERYGGISDLNSQGKSVGQYLLELALVEYHMLKYKPSLKAVAATYMGHKILNRDYSWRIEDTGYSDEEIKCCAKDMLILFQAAPRHPLTAVKEKFSRPQFHEVSSLRIS</sequence>
<dbReference type="InterPro" id="IPR006671">
    <property type="entry name" value="Cyclin_N"/>
</dbReference>
<dbReference type="PROSITE" id="PS00292">
    <property type="entry name" value="CYCLINS"/>
    <property type="match status" value="1"/>
</dbReference>
<dbReference type="CDD" id="cd20537">
    <property type="entry name" value="CYCLIN_CCNO-like_rpt2"/>
    <property type="match status" value="1"/>
</dbReference>
<organism evidence="7 8">
    <name type="scientific">Blepharisma stoltei</name>
    <dbReference type="NCBI Taxonomy" id="1481888"/>
    <lineage>
        <taxon>Eukaryota</taxon>
        <taxon>Sar</taxon>
        <taxon>Alveolata</taxon>
        <taxon>Ciliophora</taxon>
        <taxon>Postciliodesmatophora</taxon>
        <taxon>Heterotrichea</taxon>
        <taxon>Heterotrichida</taxon>
        <taxon>Blepharismidae</taxon>
        <taxon>Blepharisma</taxon>
    </lineage>
</organism>
<dbReference type="Gene3D" id="1.10.472.10">
    <property type="entry name" value="Cyclin-like"/>
    <property type="match status" value="2"/>
</dbReference>
<dbReference type="Proteomes" id="UP001162131">
    <property type="component" value="Unassembled WGS sequence"/>
</dbReference>
<evidence type="ECO:0000256" key="3">
    <source>
        <dbReference type="ARBA" id="ARBA00023306"/>
    </source>
</evidence>
<reference evidence="7" key="1">
    <citation type="submission" date="2021-09" db="EMBL/GenBank/DDBJ databases">
        <authorList>
            <consortium name="AG Swart"/>
            <person name="Singh M."/>
            <person name="Singh A."/>
            <person name="Seah K."/>
            <person name="Emmerich C."/>
        </authorList>
    </citation>
    <scope>NUCLEOTIDE SEQUENCE</scope>
    <source>
        <strain evidence="7">ATCC30299</strain>
    </source>
</reference>
<evidence type="ECO:0000256" key="1">
    <source>
        <dbReference type="ARBA" id="ARBA00022618"/>
    </source>
</evidence>
<dbReference type="InterPro" id="IPR004367">
    <property type="entry name" value="Cyclin_C-dom"/>
</dbReference>
<evidence type="ECO:0000259" key="6">
    <source>
        <dbReference type="SMART" id="SM01332"/>
    </source>
</evidence>
<dbReference type="Pfam" id="PF02984">
    <property type="entry name" value="Cyclin_C"/>
    <property type="match status" value="1"/>
</dbReference>
<dbReference type="EMBL" id="CAJZBQ010000064">
    <property type="protein sequence ID" value="CAG9336289.1"/>
    <property type="molecule type" value="Genomic_DNA"/>
</dbReference>
<name>A0AAU9KEW3_9CILI</name>
<comment type="caution">
    <text evidence="7">The sequence shown here is derived from an EMBL/GenBank/DDBJ whole genome shotgun (WGS) entry which is preliminary data.</text>
</comment>
<proteinExistence type="inferred from homology"/>
<dbReference type="InterPro" id="IPR036915">
    <property type="entry name" value="Cyclin-like_sf"/>
</dbReference>
<dbReference type="SMART" id="SM01332">
    <property type="entry name" value="Cyclin_C"/>
    <property type="match status" value="1"/>
</dbReference>
<feature type="domain" description="Cyclin-like" evidence="5">
    <location>
        <begin position="94"/>
        <end position="178"/>
    </location>
</feature>
<dbReference type="SMART" id="SM00385">
    <property type="entry name" value="CYCLIN"/>
    <property type="match status" value="2"/>
</dbReference>
<feature type="domain" description="Cyclin C-terminal" evidence="6">
    <location>
        <begin position="187"/>
        <end position="301"/>
    </location>
</feature>
<evidence type="ECO:0000259" key="5">
    <source>
        <dbReference type="SMART" id="SM00385"/>
    </source>
</evidence>
<dbReference type="GO" id="GO:0051301">
    <property type="term" value="P:cell division"/>
    <property type="evidence" value="ECO:0007669"/>
    <property type="project" value="UniProtKB-KW"/>
</dbReference>
<keyword evidence="8" id="KW-1185">Reference proteome</keyword>
<gene>
    <name evidence="7" type="ORF">BSTOLATCC_MIC66169</name>
</gene>
<dbReference type="PIRSF" id="PIRSF001771">
    <property type="entry name" value="Cyclin_A_B_D_E"/>
    <property type="match status" value="1"/>
</dbReference>
<evidence type="ECO:0000256" key="2">
    <source>
        <dbReference type="ARBA" id="ARBA00023127"/>
    </source>
</evidence>
<dbReference type="GO" id="GO:0044772">
    <property type="term" value="P:mitotic cell cycle phase transition"/>
    <property type="evidence" value="ECO:0007669"/>
    <property type="project" value="InterPro"/>
</dbReference>
<dbReference type="InterPro" id="IPR013763">
    <property type="entry name" value="Cyclin-like_dom"/>
</dbReference>
<dbReference type="InterPro" id="IPR039361">
    <property type="entry name" value="Cyclin"/>
</dbReference>
<accession>A0AAU9KEW3</accession>
<dbReference type="CDD" id="cd20507">
    <property type="entry name" value="CYCLIN_CCNB1-like_rpt1"/>
    <property type="match status" value="1"/>
</dbReference>
<dbReference type="InterPro" id="IPR048258">
    <property type="entry name" value="Cyclins_cyclin-box"/>
</dbReference>
<evidence type="ECO:0000256" key="4">
    <source>
        <dbReference type="RuleBase" id="RU000383"/>
    </source>
</evidence>
<keyword evidence="1" id="KW-0132">Cell division</keyword>
<protein>
    <recommendedName>
        <fullName evidence="9">Cyclin N-terminal domain-containing protein</fullName>
    </recommendedName>
</protein>
<keyword evidence="2 4" id="KW-0195">Cyclin</keyword>
<dbReference type="FunFam" id="1.10.472.10:FF:000001">
    <property type="entry name" value="G2/mitotic-specific cyclin"/>
    <property type="match status" value="1"/>
</dbReference>
<dbReference type="SUPFAM" id="SSF47954">
    <property type="entry name" value="Cyclin-like"/>
    <property type="match status" value="2"/>
</dbReference>